<dbReference type="OrthoDB" id="2422601at2759"/>
<protein>
    <submittedName>
        <fullName evidence="1">11912_t:CDS:1</fullName>
    </submittedName>
</protein>
<sequence>AALTRGINKNSFQTVLATIGITNQCYKKSYYNYQIRIYKPIIDNAKFSSETILLEILDQLELTHLSSQEKLFITC</sequence>
<feature type="non-terminal residue" evidence="1">
    <location>
        <position position="1"/>
    </location>
</feature>
<dbReference type="EMBL" id="CAJVPQ010019434">
    <property type="protein sequence ID" value="CAG8753944.1"/>
    <property type="molecule type" value="Genomic_DNA"/>
</dbReference>
<reference evidence="1" key="1">
    <citation type="submission" date="2021-06" db="EMBL/GenBank/DDBJ databases">
        <authorList>
            <person name="Kallberg Y."/>
            <person name="Tangrot J."/>
            <person name="Rosling A."/>
        </authorList>
    </citation>
    <scope>NUCLEOTIDE SEQUENCE</scope>
    <source>
        <strain evidence="1">UK204</strain>
    </source>
</reference>
<dbReference type="AlphaFoldDB" id="A0A9N9NR95"/>
<gene>
    <name evidence="1" type="ORF">FCALED_LOCUS16481</name>
</gene>
<proteinExistence type="predicted"/>
<organism evidence="1 2">
    <name type="scientific">Funneliformis caledonium</name>
    <dbReference type="NCBI Taxonomy" id="1117310"/>
    <lineage>
        <taxon>Eukaryota</taxon>
        <taxon>Fungi</taxon>
        <taxon>Fungi incertae sedis</taxon>
        <taxon>Mucoromycota</taxon>
        <taxon>Glomeromycotina</taxon>
        <taxon>Glomeromycetes</taxon>
        <taxon>Glomerales</taxon>
        <taxon>Glomeraceae</taxon>
        <taxon>Funneliformis</taxon>
    </lineage>
</organism>
<evidence type="ECO:0000313" key="2">
    <source>
        <dbReference type="Proteomes" id="UP000789570"/>
    </source>
</evidence>
<evidence type="ECO:0000313" key="1">
    <source>
        <dbReference type="EMBL" id="CAG8753944.1"/>
    </source>
</evidence>
<name>A0A9N9NR95_9GLOM</name>
<keyword evidence="2" id="KW-1185">Reference proteome</keyword>
<accession>A0A9N9NR95</accession>
<dbReference type="Proteomes" id="UP000789570">
    <property type="component" value="Unassembled WGS sequence"/>
</dbReference>
<comment type="caution">
    <text evidence="1">The sequence shown here is derived from an EMBL/GenBank/DDBJ whole genome shotgun (WGS) entry which is preliminary data.</text>
</comment>